<dbReference type="Proteomes" id="UP000576821">
    <property type="component" value="Unassembled WGS sequence"/>
</dbReference>
<feature type="transmembrane region" description="Helical" evidence="4">
    <location>
        <begin position="12"/>
        <end position="31"/>
    </location>
</feature>
<evidence type="ECO:0000256" key="3">
    <source>
        <dbReference type="ARBA" id="ARBA00023136"/>
    </source>
</evidence>
<name>A0A846M8N3_9SPHN</name>
<gene>
    <name evidence="6" type="ORF">FHS54_002813</name>
</gene>
<feature type="domain" description="Major facilitator superfamily (MFS) profile" evidence="5">
    <location>
        <begin position="16"/>
        <end position="407"/>
    </location>
</feature>
<dbReference type="InterPro" id="IPR050327">
    <property type="entry name" value="Proton-linked_MCT"/>
</dbReference>
<accession>A0A846M8N3</accession>
<comment type="caution">
    <text evidence="6">The sequence shown here is derived from an EMBL/GenBank/DDBJ whole genome shotgun (WGS) entry which is preliminary data.</text>
</comment>
<dbReference type="InterPro" id="IPR011701">
    <property type="entry name" value="MFS"/>
</dbReference>
<sequence>MAKHAEQESFSGWRMAALLFVVLNVVLGVNFGSYGALVGAIETEFGTSRALASAGSSVLTLSMGLLSPFAGALMSRFPIKLLMMAGALASAAGYLLIAHVHSVYAMLACYGLLIGPGFCLVGIIPCTNIVSNWFVSGRGKAIGLMNMPFGNMVMPLAAAALVQMAGVRTTFLFFGVLMASLVPLLLLLVDHPARVGQRAKGAVSGVVASHIAVAKVAPGMLLRMPALWIMTLGVGILSAAGLVMVTHLAVLATSRGLDLGSASMLLAALGMAGLAGAPLFGWMADRIGGAKAFAILSLAQIPPWLGLIVAGANFPLLLLLAFGIGLCCNGILTLFGTLTAEWMGRERVGIAMGMSYLLQVPLIFGAAPLAGLLFDASGSYDLAIYLHVGSFVLIGLVFLLYRPVRGDDAEMADMTMIKEEIS</sequence>
<feature type="transmembrane region" description="Helical" evidence="4">
    <location>
        <begin position="51"/>
        <end position="74"/>
    </location>
</feature>
<evidence type="ECO:0000256" key="4">
    <source>
        <dbReference type="SAM" id="Phobius"/>
    </source>
</evidence>
<dbReference type="Pfam" id="PF07690">
    <property type="entry name" value="MFS_1"/>
    <property type="match status" value="1"/>
</dbReference>
<evidence type="ECO:0000256" key="1">
    <source>
        <dbReference type="ARBA" id="ARBA00022692"/>
    </source>
</evidence>
<keyword evidence="3 4" id="KW-0472">Membrane</keyword>
<dbReference type="InterPro" id="IPR036259">
    <property type="entry name" value="MFS_trans_sf"/>
</dbReference>
<dbReference type="SUPFAM" id="SSF103473">
    <property type="entry name" value="MFS general substrate transporter"/>
    <property type="match status" value="1"/>
</dbReference>
<evidence type="ECO:0000313" key="6">
    <source>
        <dbReference type="EMBL" id="NIJ17813.1"/>
    </source>
</evidence>
<protein>
    <submittedName>
        <fullName evidence="6">MFS family permease</fullName>
    </submittedName>
</protein>
<feature type="transmembrane region" description="Helical" evidence="4">
    <location>
        <begin position="103"/>
        <end position="130"/>
    </location>
</feature>
<keyword evidence="2 4" id="KW-1133">Transmembrane helix</keyword>
<feature type="transmembrane region" description="Helical" evidence="4">
    <location>
        <begin position="142"/>
        <end position="165"/>
    </location>
</feature>
<evidence type="ECO:0000313" key="7">
    <source>
        <dbReference type="Proteomes" id="UP000576821"/>
    </source>
</evidence>
<dbReference type="RefSeq" id="WP_167304619.1">
    <property type="nucleotide sequence ID" value="NZ_JAASQR010000004.1"/>
</dbReference>
<dbReference type="PANTHER" id="PTHR11360">
    <property type="entry name" value="MONOCARBOXYLATE TRANSPORTER"/>
    <property type="match status" value="1"/>
</dbReference>
<dbReference type="GO" id="GO:0022857">
    <property type="term" value="F:transmembrane transporter activity"/>
    <property type="evidence" value="ECO:0007669"/>
    <property type="project" value="InterPro"/>
</dbReference>
<dbReference type="Gene3D" id="1.20.1250.20">
    <property type="entry name" value="MFS general substrate transporter like domains"/>
    <property type="match status" value="2"/>
</dbReference>
<proteinExistence type="predicted"/>
<feature type="transmembrane region" description="Helical" evidence="4">
    <location>
        <begin position="356"/>
        <end position="376"/>
    </location>
</feature>
<evidence type="ECO:0000259" key="5">
    <source>
        <dbReference type="PROSITE" id="PS50850"/>
    </source>
</evidence>
<feature type="transmembrane region" description="Helical" evidence="4">
    <location>
        <begin position="81"/>
        <end position="97"/>
    </location>
</feature>
<dbReference type="EMBL" id="JAASQR010000004">
    <property type="protein sequence ID" value="NIJ17813.1"/>
    <property type="molecule type" value="Genomic_DNA"/>
</dbReference>
<dbReference type="PROSITE" id="PS50850">
    <property type="entry name" value="MFS"/>
    <property type="match status" value="1"/>
</dbReference>
<dbReference type="PANTHER" id="PTHR11360:SF284">
    <property type="entry name" value="EG:103B4.3 PROTEIN-RELATED"/>
    <property type="match status" value="1"/>
</dbReference>
<feature type="transmembrane region" description="Helical" evidence="4">
    <location>
        <begin position="304"/>
        <end position="335"/>
    </location>
</feature>
<keyword evidence="1 4" id="KW-0812">Transmembrane</keyword>
<feature type="transmembrane region" description="Helical" evidence="4">
    <location>
        <begin position="227"/>
        <end position="252"/>
    </location>
</feature>
<organism evidence="6 7">
    <name type="scientific">Sphingobium vermicomposti</name>
    <dbReference type="NCBI Taxonomy" id="529005"/>
    <lineage>
        <taxon>Bacteria</taxon>
        <taxon>Pseudomonadati</taxon>
        <taxon>Pseudomonadota</taxon>
        <taxon>Alphaproteobacteria</taxon>
        <taxon>Sphingomonadales</taxon>
        <taxon>Sphingomonadaceae</taxon>
        <taxon>Sphingobium</taxon>
    </lineage>
</organism>
<keyword evidence="7" id="KW-1185">Reference proteome</keyword>
<dbReference type="InterPro" id="IPR020846">
    <property type="entry name" value="MFS_dom"/>
</dbReference>
<feature type="transmembrane region" description="Helical" evidence="4">
    <location>
        <begin position="382"/>
        <end position="401"/>
    </location>
</feature>
<feature type="transmembrane region" description="Helical" evidence="4">
    <location>
        <begin position="171"/>
        <end position="189"/>
    </location>
</feature>
<reference evidence="6 7" key="1">
    <citation type="submission" date="2020-03" db="EMBL/GenBank/DDBJ databases">
        <title>Genomic Encyclopedia of Type Strains, Phase IV (KMG-IV): sequencing the most valuable type-strain genomes for metagenomic binning, comparative biology and taxonomic classification.</title>
        <authorList>
            <person name="Goeker M."/>
        </authorList>
    </citation>
    <scope>NUCLEOTIDE SEQUENCE [LARGE SCALE GENOMIC DNA]</scope>
    <source>
        <strain evidence="6 7">DSM 21299</strain>
    </source>
</reference>
<evidence type="ECO:0000256" key="2">
    <source>
        <dbReference type="ARBA" id="ARBA00022989"/>
    </source>
</evidence>
<feature type="transmembrane region" description="Helical" evidence="4">
    <location>
        <begin position="264"/>
        <end position="284"/>
    </location>
</feature>
<dbReference type="AlphaFoldDB" id="A0A846M8N3"/>